<dbReference type="PANTHER" id="PTHR23089">
    <property type="entry name" value="HISTIDINE TRIAD HIT PROTEIN"/>
    <property type="match status" value="1"/>
</dbReference>
<dbReference type="PRINTS" id="PR00332">
    <property type="entry name" value="HISTRIAD"/>
</dbReference>
<organism evidence="5 6">
    <name type="scientific">Thermotomaculum hydrothermale</name>
    <dbReference type="NCBI Taxonomy" id="981385"/>
    <lineage>
        <taxon>Bacteria</taxon>
        <taxon>Pseudomonadati</taxon>
        <taxon>Acidobacteriota</taxon>
        <taxon>Holophagae</taxon>
        <taxon>Thermotomaculales</taxon>
        <taxon>Thermotomaculaceae</taxon>
        <taxon>Thermotomaculum</taxon>
    </lineage>
</organism>
<evidence type="ECO:0000259" key="4">
    <source>
        <dbReference type="PROSITE" id="PS51084"/>
    </source>
</evidence>
<dbReference type="PROSITE" id="PS51084">
    <property type="entry name" value="HIT_2"/>
    <property type="match status" value="1"/>
</dbReference>
<accession>A0A7R6SZ59</accession>
<evidence type="ECO:0000313" key="5">
    <source>
        <dbReference type="EMBL" id="BBB32417.1"/>
    </source>
</evidence>
<dbReference type="PROSITE" id="PS00892">
    <property type="entry name" value="HIT_1"/>
    <property type="match status" value="1"/>
</dbReference>
<feature type="active site" description="Tele-AMP-histidine intermediate" evidence="1">
    <location>
        <position position="99"/>
    </location>
</feature>
<dbReference type="RefSeq" id="WP_201328764.1">
    <property type="nucleotide sequence ID" value="NZ_AP017470.1"/>
</dbReference>
<gene>
    <name evidence="5" type="primary">hinT</name>
    <name evidence="5" type="ORF">TTHT_0855</name>
</gene>
<dbReference type="Pfam" id="PF01230">
    <property type="entry name" value="HIT"/>
    <property type="match status" value="1"/>
</dbReference>
<dbReference type="KEGG" id="thyd:TTHT_0855"/>
<evidence type="ECO:0000313" key="6">
    <source>
        <dbReference type="Proteomes" id="UP000595564"/>
    </source>
</evidence>
<reference evidence="5 6" key="1">
    <citation type="journal article" date="2012" name="Extremophiles">
        <title>Thermotomaculum hydrothermale gen. nov., sp. nov., a novel heterotrophic thermophile within the phylum Acidobacteria from a deep-sea hydrothermal vent chimney in the Southern Okinawa Trough.</title>
        <authorList>
            <person name="Izumi H."/>
            <person name="Nunoura T."/>
            <person name="Miyazaki M."/>
            <person name="Mino S."/>
            <person name="Toki T."/>
            <person name="Takai K."/>
            <person name="Sako Y."/>
            <person name="Sawabe T."/>
            <person name="Nakagawa S."/>
        </authorList>
    </citation>
    <scope>NUCLEOTIDE SEQUENCE [LARGE SCALE GENOMIC DNA]</scope>
    <source>
        <strain evidence="5 6">AC55</strain>
    </source>
</reference>
<dbReference type="InterPro" id="IPR036265">
    <property type="entry name" value="HIT-like_sf"/>
</dbReference>
<dbReference type="InterPro" id="IPR011146">
    <property type="entry name" value="HIT-like"/>
</dbReference>
<evidence type="ECO:0000256" key="2">
    <source>
        <dbReference type="PIRSR" id="PIRSR601310-3"/>
    </source>
</evidence>
<dbReference type="InterPro" id="IPR001310">
    <property type="entry name" value="Histidine_triad_HIT"/>
</dbReference>
<feature type="domain" description="HIT" evidence="4">
    <location>
        <begin position="4"/>
        <end position="113"/>
    </location>
</feature>
<dbReference type="SUPFAM" id="SSF54197">
    <property type="entry name" value="HIT-like"/>
    <property type="match status" value="1"/>
</dbReference>
<dbReference type="CDD" id="cd01276">
    <property type="entry name" value="PKCI_related"/>
    <property type="match status" value="1"/>
</dbReference>
<dbReference type="Gene3D" id="3.30.428.10">
    <property type="entry name" value="HIT-like"/>
    <property type="match status" value="1"/>
</dbReference>
<proteinExistence type="predicted"/>
<evidence type="ECO:0000256" key="1">
    <source>
        <dbReference type="PIRSR" id="PIRSR601310-1"/>
    </source>
</evidence>
<sequence>MDCIFCKIANKEIPSSIVFENDRVIAFRDINPVAPVHILVIPKNHVESVQHLNEEHYDDLKEIFKAIKEIAVKEGIDKTGYRVISNYGKDGGQEVNHLHFHILGGETIGKLRCK</sequence>
<keyword evidence="6" id="KW-1185">Reference proteome</keyword>
<evidence type="ECO:0000256" key="3">
    <source>
        <dbReference type="PROSITE-ProRule" id="PRU00464"/>
    </source>
</evidence>
<name>A0A7R6SZ59_9BACT</name>
<dbReference type="AlphaFoldDB" id="A0A7R6SZ59"/>
<feature type="short sequence motif" description="Histidine triad motif" evidence="2 3">
    <location>
        <begin position="97"/>
        <end position="101"/>
    </location>
</feature>
<protein>
    <submittedName>
        <fullName evidence="5">Histidine triad (HIT) family protein</fullName>
    </submittedName>
</protein>
<dbReference type="GO" id="GO:0003824">
    <property type="term" value="F:catalytic activity"/>
    <property type="evidence" value="ECO:0007669"/>
    <property type="project" value="InterPro"/>
</dbReference>
<dbReference type="Proteomes" id="UP000595564">
    <property type="component" value="Chromosome"/>
</dbReference>
<dbReference type="EMBL" id="AP017470">
    <property type="protein sequence ID" value="BBB32417.1"/>
    <property type="molecule type" value="Genomic_DNA"/>
</dbReference>
<dbReference type="InterPro" id="IPR019808">
    <property type="entry name" value="Histidine_triad_CS"/>
</dbReference>